<dbReference type="EMBL" id="CALNXK010000042">
    <property type="protein sequence ID" value="CAH3126185.1"/>
    <property type="molecule type" value="Genomic_DNA"/>
</dbReference>
<feature type="region of interest" description="Disordered" evidence="1">
    <location>
        <begin position="178"/>
        <end position="214"/>
    </location>
</feature>
<evidence type="ECO:0000313" key="3">
    <source>
        <dbReference type="Proteomes" id="UP001159405"/>
    </source>
</evidence>
<dbReference type="Proteomes" id="UP001159405">
    <property type="component" value="Unassembled WGS sequence"/>
</dbReference>
<organism evidence="2 3">
    <name type="scientific">Porites lobata</name>
    <dbReference type="NCBI Taxonomy" id="104759"/>
    <lineage>
        <taxon>Eukaryota</taxon>
        <taxon>Metazoa</taxon>
        <taxon>Cnidaria</taxon>
        <taxon>Anthozoa</taxon>
        <taxon>Hexacorallia</taxon>
        <taxon>Scleractinia</taxon>
        <taxon>Fungiina</taxon>
        <taxon>Poritidae</taxon>
        <taxon>Porites</taxon>
    </lineage>
</organism>
<reference evidence="2 3" key="1">
    <citation type="submission" date="2022-05" db="EMBL/GenBank/DDBJ databases">
        <authorList>
            <consortium name="Genoscope - CEA"/>
            <person name="William W."/>
        </authorList>
    </citation>
    <scope>NUCLEOTIDE SEQUENCE [LARGE SCALE GENOMIC DNA]</scope>
</reference>
<comment type="caution">
    <text evidence="2">The sequence shown here is derived from an EMBL/GenBank/DDBJ whole genome shotgun (WGS) entry which is preliminary data.</text>
</comment>
<sequence>MPIFQSLGAAKAAALPAFHALSGADNTGSFSGKGKLACWKVFNRADEDVITALANLGTTEHPDEDTIKGVEKFKRAQSERLPPTHGALREAILRAHYQTMVWNNDKVPNPNIPSPENYGWKKDNDEWLPVMTTTPPAPEAIIEMVKCGCVKQRYSTNRYQCRKAGLTCTELCACSDDDEPCENSLQEDDSDEYIDDNDESDNSYDSASDDDEDD</sequence>
<name>A0ABN8P222_9CNID</name>
<protein>
    <submittedName>
        <fullName evidence="2">Uncharacterized protein</fullName>
    </submittedName>
</protein>
<gene>
    <name evidence="2" type="ORF">PLOB_00032484</name>
</gene>
<keyword evidence="3" id="KW-1185">Reference proteome</keyword>
<dbReference type="PANTHER" id="PTHR46704">
    <property type="entry name" value="CXC DOMAIN-CONTAINING PROTEIN-RELATED"/>
    <property type="match status" value="1"/>
</dbReference>
<proteinExistence type="predicted"/>
<evidence type="ECO:0000313" key="2">
    <source>
        <dbReference type="EMBL" id="CAH3126185.1"/>
    </source>
</evidence>
<dbReference type="PANTHER" id="PTHR46704:SF1">
    <property type="entry name" value="TELOMERE LENGTH REGULATION PROTEIN TEL2 HOMOLOG"/>
    <property type="match status" value="1"/>
</dbReference>
<accession>A0ABN8P222</accession>
<evidence type="ECO:0000256" key="1">
    <source>
        <dbReference type="SAM" id="MobiDB-lite"/>
    </source>
</evidence>